<dbReference type="PANTHER" id="PTHR30383:SF24">
    <property type="entry name" value="THIOESTERASE 1_PROTEASE 1_LYSOPHOSPHOLIPASE L1"/>
    <property type="match status" value="1"/>
</dbReference>
<dbReference type="Pfam" id="PF13472">
    <property type="entry name" value="Lipase_GDSL_2"/>
    <property type="match status" value="1"/>
</dbReference>
<comment type="caution">
    <text evidence="3">The sequence shown here is derived from an EMBL/GenBank/DDBJ whole genome shotgun (WGS) entry which is preliminary data.</text>
</comment>
<dbReference type="CDD" id="cd01822">
    <property type="entry name" value="Lysophospholipase_L1_like"/>
    <property type="match status" value="1"/>
</dbReference>
<dbReference type="Gene3D" id="3.40.50.1110">
    <property type="entry name" value="SGNH hydrolase"/>
    <property type="match status" value="1"/>
</dbReference>
<feature type="chain" id="PRO_5045851556" evidence="1">
    <location>
        <begin position="26"/>
        <end position="211"/>
    </location>
</feature>
<keyword evidence="4" id="KW-1185">Reference proteome</keyword>
<proteinExistence type="predicted"/>
<organism evidence="3 4">
    <name type="scientific">Kiloniella antarctica</name>
    <dbReference type="NCBI Taxonomy" id="1550907"/>
    <lineage>
        <taxon>Bacteria</taxon>
        <taxon>Pseudomonadati</taxon>
        <taxon>Pseudomonadota</taxon>
        <taxon>Alphaproteobacteria</taxon>
        <taxon>Rhodospirillales</taxon>
        <taxon>Kiloniellaceae</taxon>
        <taxon>Kiloniella</taxon>
    </lineage>
</organism>
<keyword evidence="1" id="KW-0732">Signal</keyword>
<dbReference type="EMBL" id="JBHUII010000001">
    <property type="protein sequence ID" value="MFD2205027.1"/>
    <property type="molecule type" value="Genomic_DNA"/>
</dbReference>
<gene>
    <name evidence="3" type="ORF">ACFSKO_05380</name>
</gene>
<evidence type="ECO:0000313" key="3">
    <source>
        <dbReference type="EMBL" id="MFD2205027.1"/>
    </source>
</evidence>
<dbReference type="Proteomes" id="UP001597294">
    <property type="component" value="Unassembled WGS sequence"/>
</dbReference>
<dbReference type="InterPro" id="IPR051532">
    <property type="entry name" value="Ester_Hydrolysis_Enzymes"/>
</dbReference>
<sequence length="211" mass="22957">MVRKIIQSTLFLLFSLMVYGSPASAENSIKLLAYGDSLTHGYGLEAGDTFPDRLQSALNEAGYVVEVINGGNSGDTSASGLARLEWALIDKPEVVIVELGANDGLRGLEPSETRKNLRKILQGFKNFGAKILLTGMQAPRNLGAEYVSEFDKIYPELAKEFGVELYPFFLSGVALNPELNQADGIHPNRNGVDKIVKGILPYLEPLLEGRT</sequence>
<feature type="domain" description="SGNH hydrolase-type esterase" evidence="2">
    <location>
        <begin position="33"/>
        <end position="191"/>
    </location>
</feature>
<reference evidence="4" key="1">
    <citation type="journal article" date="2019" name="Int. J. Syst. Evol. Microbiol.">
        <title>The Global Catalogue of Microorganisms (GCM) 10K type strain sequencing project: providing services to taxonomists for standard genome sequencing and annotation.</title>
        <authorList>
            <consortium name="The Broad Institute Genomics Platform"/>
            <consortium name="The Broad Institute Genome Sequencing Center for Infectious Disease"/>
            <person name="Wu L."/>
            <person name="Ma J."/>
        </authorList>
    </citation>
    <scope>NUCLEOTIDE SEQUENCE [LARGE SCALE GENOMIC DNA]</scope>
    <source>
        <strain evidence="4">CGMCC 4.7192</strain>
    </source>
</reference>
<name>A0ABW5BFZ3_9PROT</name>
<dbReference type="SUPFAM" id="SSF52266">
    <property type="entry name" value="SGNH hydrolase"/>
    <property type="match status" value="1"/>
</dbReference>
<dbReference type="PANTHER" id="PTHR30383">
    <property type="entry name" value="THIOESTERASE 1/PROTEASE 1/LYSOPHOSPHOLIPASE L1"/>
    <property type="match status" value="1"/>
</dbReference>
<accession>A0ABW5BFZ3</accession>
<dbReference type="RefSeq" id="WP_380249176.1">
    <property type="nucleotide sequence ID" value="NZ_JBHUII010000001.1"/>
</dbReference>
<protein>
    <submittedName>
        <fullName evidence="3">Arylesterase</fullName>
    </submittedName>
</protein>
<evidence type="ECO:0000256" key="1">
    <source>
        <dbReference type="SAM" id="SignalP"/>
    </source>
</evidence>
<feature type="signal peptide" evidence="1">
    <location>
        <begin position="1"/>
        <end position="25"/>
    </location>
</feature>
<evidence type="ECO:0000313" key="4">
    <source>
        <dbReference type="Proteomes" id="UP001597294"/>
    </source>
</evidence>
<dbReference type="InterPro" id="IPR013830">
    <property type="entry name" value="SGNH_hydro"/>
</dbReference>
<dbReference type="InterPro" id="IPR036514">
    <property type="entry name" value="SGNH_hydro_sf"/>
</dbReference>
<evidence type="ECO:0000259" key="2">
    <source>
        <dbReference type="Pfam" id="PF13472"/>
    </source>
</evidence>